<dbReference type="EMBL" id="PUIV01000037">
    <property type="protein sequence ID" value="PWB92782.1"/>
    <property type="molecule type" value="Genomic_DNA"/>
</dbReference>
<proteinExistence type="predicted"/>
<evidence type="ECO:0000256" key="1">
    <source>
        <dbReference type="SAM" id="Phobius"/>
    </source>
</evidence>
<feature type="transmembrane region" description="Helical" evidence="1">
    <location>
        <begin position="57"/>
        <end position="75"/>
    </location>
</feature>
<accession>A0A2U1SME3</accession>
<name>A0A2U1SME3_METSR</name>
<keyword evidence="1" id="KW-0472">Membrane</keyword>
<dbReference type="Proteomes" id="UP000245137">
    <property type="component" value="Unassembled WGS sequence"/>
</dbReference>
<organism evidence="2 3">
    <name type="scientific">Methylosinus sporium</name>
    <dbReference type="NCBI Taxonomy" id="428"/>
    <lineage>
        <taxon>Bacteria</taxon>
        <taxon>Pseudomonadati</taxon>
        <taxon>Pseudomonadota</taxon>
        <taxon>Alphaproteobacteria</taxon>
        <taxon>Hyphomicrobiales</taxon>
        <taxon>Methylocystaceae</taxon>
        <taxon>Methylosinus</taxon>
    </lineage>
</organism>
<keyword evidence="3" id="KW-1185">Reference proteome</keyword>
<dbReference type="OrthoDB" id="8086091at2"/>
<evidence type="ECO:0000313" key="3">
    <source>
        <dbReference type="Proteomes" id="UP000245137"/>
    </source>
</evidence>
<reference evidence="2 3" key="1">
    <citation type="journal article" date="2018" name="Appl. Microbiol. Biotechnol.">
        <title>Co-cultivation of the strictly anaerobic methanogen Methanosarcina barkeri with aerobic methanotrophs in an oxygen-limited membrane bioreactor.</title>
        <authorList>
            <person name="In 't Zandt M.H."/>
            <person name="van den Bosch T.J.M."/>
            <person name="Rijkers R."/>
            <person name="van Kessel M.A.H.J."/>
            <person name="Jetten M.S.M."/>
            <person name="Welte C.U."/>
        </authorList>
    </citation>
    <scope>NUCLEOTIDE SEQUENCE [LARGE SCALE GENOMIC DNA]</scope>
    <source>
        <strain evidence="2 3">DSM 17706</strain>
    </source>
</reference>
<gene>
    <name evidence="2" type="ORF">C5689_16640</name>
</gene>
<keyword evidence="1" id="KW-0812">Transmembrane</keyword>
<protein>
    <submittedName>
        <fullName evidence="2">Uncharacterized protein</fullName>
    </submittedName>
</protein>
<sequence length="77" mass="7727">MAALYACARSVALALVSLVPFVTGSAPWLAATACAMIVVQACDAAIGVTIEDRMKTFGPAGTALANLAALIWLSSSA</sequence>
<feature type="transmembrane region" description="Helical" evidence="1">
    <location>
        <begin position="28"/>
        <end position="50"/>
    </location>
</feature>
<comment type="caution">
    <text evidence="2">The sequence shown here is derived from an EMBL/GenBank/DDBJ whole genome shotgun (WGS) entry which is preliminary data.</text>
</comment>
<dbReference type="AlphaFoldDB" id="A0A2U1SME3"/>
<keyword evidence="1" id="KW-1133">Transmembrane helix</keyword>
<evidence type="ECO:0000313" key="2">
    <source>
        <dbReference type="EMBL" id="PWB92782.1"/>
    </source>
</evidence>